<evidence type="ECO:0000256" key="1">
    <source>
        <dbReference type="SAM" id="MobiDB-lite"/>
    </source>
</evidence>
<gene>
    <name evidence="2" type="ORF">GCM10010964_05100</name>
</gene>
<protein>
    <submittedName>
        <fullName evidence="2">Uncharacterized protein</fullName>
    </submittedName>
</protein>
<reference evidence="2 3" key="1">
    <citation type="journal article" date="2014" name="Int. J. Syst. Evol. Microbiol.">
        <title>Complete genome sequence of Corynebacterium casei LMG S-19264T (=DSM 44701T), isolated from a smear-ripened cheese.</title>
        <authorList>
            <consortium name="US DOE Joint Genome Institute (JGI-PGF)"/>
            <person name="Walter F."/>
            <person name="Albersmeier A."/>
            <person name="Kalinowski J."/>
            <person name="Ruckert C."/>
        </authorList>
    </citation>
    <scope>NUCLEOTIDE SEQUENCE [LARGE SCALE GENOMIC DNA]</scope>
    <source>
        <strain evidence="2 3">CGMCC 1.16330</strain>
    </source>
</reference>
<accession>A0A8J2Z8C6</accession>
<evidence type="ECO:0000313" key="2">
    <source>
        <dbReference type="EMBL" id="GGG19837.1"/>
    </source>
</evidence>
<name>A0A8J2Z8C6_9PROT</name>
<organism evidence="2 3">
    <name type="scientific">Caldovatus sediminis</name>
    <dbReference type="NCBI Taxonomy" id="2041189"/>
    <lineage>
        <taxon>Bacteria</taxon>
        <taxon>Pseudomonadati</taxon>
        <taxon>Pseudomonadota</taxon>
        <taxon>Alphaproteobacteria</taxon>
        <taxon>Acetobacterales</taxon>
        <taxon>Roseomonadaceae</taxon>
        <taxon>Caldovatus</taxon>
    </lineage>
</organism>
<dbReference type="AlphaFoldDB" id="A0A8J2Z8C6"/>
<dbReference type="EMBL" id="BMKS01000001">
    <property type="protein sequence ID" value="GGG19837.1"/>
    <property type="molecule type" value="Genomic_DNA"/>
</dbReference>
<evidence type="ECO:0000313" key="3">
    <source>
        <dbReference type="Proteomes" id="UP000597507"/>
    </source>
</evidence>
<sequence length="72" mass="7815">MPGIGDQRERAGPEPRRGLDRHVAEVQRHPEREAALRGRGVVVMVVVVSRLVPGGRGRMGGTRARVAVRRGA</sequence>
<feature type="region of interest" description="Disordered" evidence="1">
    <location>
        <begin position="1"/>
        <end position="22"/>
    </location>
</feature>
<comment type="caution">
    <text evidence="2">The sequence shown here is derived from an EMBL/GenBank/DDBJ whole genome shotgun (WGS) entry which is preliminary data.</text>
</comment>
<keyword evidence="3" id="KW-1185">Reference proteome</keyword>
<dbReference type="Proteomes" id="UP000597507">
    <property type="component" value="Unassembled WGS sequence"/>
</dbReference>
<proteinExistence type="predicted"/>